<dbReference type="OrthoDB" id="9795306at2"/>
<reference evidence="3 4" key="1">
    <citation type="submission" date="2016-07" db="EMBL/GenBank/DDBJ databases">
        <title>Genomic analysis of zinc-resistant bacterium Mucilaginibacter pedocola TBZ30.</title>
        <authorList>
            <person name="Huang J."/>
            <person name="Tang J."/>
        </authorList>
    </citation>
    <scope>NUCLEOTIDE SEQUENCE [LARGE SCALE GENOMIC DNA]</scope>
    <source>
        <strain evidence="3 4">TBZ30</strain>
    </source>
</reference>
<keyword evidence="4" id="KW-1185">Reference proteome</keyword>
<evidence type="ECO:0000313" key="4">
    <source>
        <dbReference type="Proteomes" id="UP000189739"/>
    </source>
</evidence>
<dbReference type="CDD" id="cd07814">
    <property type="entry name" value="SRPBCC_CalC_Aha1-like"/>
    <property type="match status" value="1"/>
</dbReference>
<dbReference type="STRING" id="1792845.BC343_08320"/>
<gene>
    <name evidence="3" type="ORF">BC343_08320</name>
</gene>
<feature type="domain" description="Activator of Hsp90 ATPase homologue 1/2-like C-terminal" evidence="2">
    <location>
        <begin position="24"/>
        <end position="161"/>
    </location>
</feature>
<name>A0A1S9PCH9_9SPHI</name>
<dbReference type="InterPro" id="IPR013538">
    <property type="entry name" value="ASHA1/2-like_C"/>
</dbReference>
<comment type="similarity">
    <text evidence="1">Belongs to the AHA1 family.</text>
</comment>
<dbReference type="Pfam" id="PF08327">
    <property type="entry name" value="AHSA1"/>
    <property type="match status" value="1"/>
</dbReference>
<dbReference type="InterPro" id="IPR023393">
    <property type="entry name" value="START-like_dom_sf"/>
</dbReference>
<dbReference type="RefSeq" id="WP_078349366.1">
    <property type="nucleotide sequence ID" value="NZ_MBTF01000023.1"/>
</dbReference>
<sequence>MITKETVFTKDTENKKITVVRSFDAPLADVWEAWTNPEILDKWWAPKPYRAETREMNFTEGGRWIYAMIGPQGDSSLCKEEFRTIVTEESITNKVSFCDEAYNDNPDFPLMYWNKGFAANGDATTVNIEINFDSEQDLQTIITMGFEEGFKMGLGNLDELLSSRD</sequence>
<evidence type="ECO:0000313" key="3">
    <source>
        <dbReference type="EMBL" id="OOQ58660.1"/>
    </source>
</evidence>
<proteinExistence type="inferred from homology"/>
<dbReference type="AlphaFoldDB" id="A0A1S9PCH9"/>
<dbReference type="Proteomes" id="UP000189739">
    <property type="component" value="Unassembled WGS sequence"/>
</dbReference>
<evidence type="ECO:0000259" key="2">
    <source>
        <dbReference type="Pfam" id="PF08327"/>
    </source>
</evidence>
<dbReference type="EMBL" id="MBTF01000023">
    <property type="protein sequence ID" value="OOQ58660.1"/>
    <property type="molecule type" value="Genomic_DNA"/>
</dbReference>
<dbReference type="Gene3D" id="3.30.530.20">
    <property type="match status" value="1"/>
</dbReference>
<accession>A0A1S9PCH9</accession>
<dbReference type="SUPFAM" id="SSF55961">
    <property type="entry name" value="Bet v1-like"/>
    <property type="match status" value="1"/>
</dbReference>
<organism evidence="3 4">
    <name type="scientific">Mucilaginibacter pedocola</name>
    <dbReference type="NCBI Taxonomy" id="1792845"/>
    <lineage>
        <taxon>Bacteria</taxon>
        <taxon>Pseudomonadati</taxon>
        <taxon>Bacteroidota</taxon>
        <taxon>Sphingobacteriia</taxon>
        <taxon>Sphingobacteriales</taxon>
        <taxon>Sphingobacteriaceae</taxon>
        <taxon>Mucilaginibacter</taxon>
    </lineage>
</organism>
<protein>
    <recommendedName>
        <fullName evidence="2">Activator of Hsp90 ATPase homologue 1/2-like C-terminal domain-containing protein</fullName>
    </recommendedName>
</protein>
<evidence type="ECO:0000256" key="1">
    <source>
        <dbReference type="ARBA" id="ARBA00006817"/>
    </source>
</evidence>
<comment type="caution">
    <text evidence="3">The sequence shown here is derived from an EMBL/GenBank/DDBJ whole genome shotgun (WGS) entry which is preliminary data.</text>
</comment>